<evidence type="ECO:0000256" key="9">
    <source>
        <dbReference type="ARBA" id="ARBA00023136"/>
    </source>
</evidence>
<dbReference type="GO" id="GO:0051205">
    <property type="term" value="P:protein insertion into membrane"/>
    <property type="evidence" value="ECO:0007669"/>
    <property type="project" value="TreeGrafter"/>
</dbReference>
<evidence type="ECO:0000256" key="13">
    <source>
        <dbReference type="ARBA" id="ARBA00031538"/>
    </source>
</evidence>
<dbReference type="PANTHER" id="PTHR12428:SF65">
    <property type="entry name" value="CYTOCHROME C OXIDASE ASSEMBLY PROTEIN COX18, MITOCHONDRIAL"/>
    <property type="match status" value="1"/>
</dbReference>
<comment type="caution">
    <text evidence="19">The sequence shown here is derived from an EMBL/GenBank/DDBJ whole genome shotgun (WGS) entry which is preliminary data.</text>
</comment>
<keyword evidence="4" id="KW-0813">Transport</keyword>
<evidence type="ECO:0000256" key="2">
    <source>
        <dbReference type="ARBA" id="ARBA00010527"/>
    </source>
</evidence>
<gene>
    <name evidence="19" type="ORF">FHS37_005136</name>
</gene>
<evidence type="ECO:0000256" key="4">
    <source>
        <dbReference type="ARBA" id="ARBA00022448"/>
    </source>
</evidence>
<dbReference type="GO" id="GO:0005886">
    <property type="term" value="C:plasma membrane"/>
    <property type="evidence" value="ECO:0007669"/>
    <property type="project" value="UniProtKB-SubCell"/>
</dbReference>
<evidence type="ECO:0000313" key="19">
    <source>
        <dbReference type="EMBL" id="MBB4901056.1"/>
    </source>
</evidence>
<evidence type="ECO:0000313" key="20">
    <source>
        <dbReference type="Proteomes" id="UP000579523"/>
    </source>
</evidence>
<dbReference type="CDD" id="cd20070">
    <property type="entry name" value="5TM_YidC_Alb3"/>
    <property type="match status" value="1"/>
</dbReference>
<dbReference type="GO" id="GO:0032977">
    <property type="term" value="F:membrane insertase activity"/>
    <property type="evidence" value="ECO:0007669"/>
    <property type="project" value="InterPro"/>
</dbReference>
<evidence type="ECO:0000256" key="5">
    <source>
        <dbReference type="ARBA" id="ARBA00022475"/>
    </source>
</evidence>
<evidence type="ECO:0000256" key="12">
    <source>
        <dbReference type="ARBA" id="ARBA00026028"/>
    </source>
</evidence>
<feature type="transmembrane region" description="Helical" evidence="17">
    <location>
        <begin position="202"/>
        <end position="223"/>
    </location>
</feature>
<dbReference type="EMBL" id="JACHJI010000009">
    <property type="protein sequence ID" value="MBB4901056.1"/>
    <property type="molecule type" value="Genomic_DNA"/>
</dbReference>
<evidence type="ECO:0000256" key="11">
    <source>
        <dbReference type="ARBA" id="ARBA00025034"/>
    </source>
</evidence>
<comment type="subunit">
    <text evidence="12">Interacts with the Sec translocase complex via SecD. Specifically interacts with transmembrane segments of nascent integral membrane proteins during membrane integration.</text>
</comment>
<organism evidence="19 20">
    <name type="scientific">Streptomyces griseomycini</name>
    <dbReference type="NCBI Taxonomy" id="66895"/>
    <lineage>
        <taxon>Bacteria</taxon>
        <taxon>Bacillati</taxon>
        <taxon>Actinomycetota</taxon>
        <taxon>Actinomycetes</taxon>
        <taxon>Kitasatosporales</taxon>
        <taxon>Streptomycetaceae</taxon>
        <taxon>Streptomyces</taxon>
    </lineage>
</organism>
<evidence type="ECO:0000256" key="1">
    <source>
        <dbReference type="ARBA" id="ARBA00004651"/>
    </source>
</evidence>
<sequence length="238" mass="25265">MSVFASLVEQLADLLRPLFGASAAAAAIVLFTALVRLLVHPLSRAAARGQKARAALQPKIAELRRRHGRNPEKLQRAVLELHAREKVSPLSGCLPSLFQLPAFFLLFHLFSSETIGGRANELLGHELFAAPLGGHWADALADGGAFGGPGLVYVGLFAVVTVVAFFSYRLSRRMTAANPAVSAAGGGEQVPGMAAVTRAMPFMSFLTLVTVAVMPLAAALYVVTSTTWSVAERAVLYR</sequence>
<dbReference type="InterPro" id="IPR047196">
    <property type="entry name" value="YidC_ALB_C"/>
</dbReference>
<evidence type="ECO:0000256" key="7">
    <source>
        <dbReference type="ARBA" id="ARBA00022927"/>
    </source>
</evidence>
<evidence type="ECO:0000256" key="6">
    <source>
        <dbReference type="ARBA" id="ARBA00022692"/>
    </source>
</evidence>
<proteinExistence type="inferred from homology"/>
<keyword evidence="6 16" id="KW-0812">Transmembrane</keyword>
<dbReference type="InterPro" id="IPR001708">
    <property type="entry name" value="YidC/ALB3/OXA1/COX18"/>
</dbReference>
<evidence type="ECO:0000256" key="16">
    <source>
        <dbReference type="RuleBase" id="RU003945"/>
    </source>
</evidence>
<evidence type="ECO:0000256" key="3">
    <source>
        <dbReference type="ARBA" id="ARBA00015325"/>
    </source>
</evidence>
<dbReference type="Pfam" id="PF02096">
    <property type="entry name" value="60KD_IMP"/>
    <property type="match status" value="1"/>
</dbReference>
<keyword evidence="10" id="KW-0143">Chaperone</keyword>
<dbReference type="GO" id="GO:0015031">
    <property type="term" value="P:protein transport"/>
    <property type="evidence" value="ECO:0007669"/>
    <property type="project" value="UniProtKB-KW"/>
</dbReference>
<name>A0A7W7PTL2_9ACTN</name>
<comment type="similarity">
    <text evidence="2">Belongs to the OXA1/ALB3/YidC family. Type 1 subfamily.</text>
</comment>
<evidence type="ECO:0000256" key="15">
    <source>
        <dbReference type="ARBA" id="ARBA00033342"/>
    </source>
</evidence>
<dbReference type="RefSeq" id="WP_184825196.1">
    <property type="nucleotide sequence ID" value="NZ_BMTI01000001.1"/>
</dbReference>
<comment type="function">
    <text evidence="11">Required for the insertion and/or proper folding and/or complex formation of integral membrane proteins into the membrane. Involved in integration of membrane proteins that insert both dependently and independently of the Sec translocase complex, as well as at least some lipoproteins. Aids folding of multispanning membrane proteins.</text>
</comment>
<dbReference type="NCBIfam" id="TIGR03592">
    <property type="entry name" value="yidC_oxa1_cterm"/>
    <property type="match status" value="1"/>
</dbReference>
<dbReference type="AlphaFoldDB" id="A0A7W7PTL2"/>
<dbReference type="InterPro" id="IPR028055">
    <property type="entry name" value="YidC/Oxa/ALB_C"/>
</dbReference>
<feature type="transmembrane region" description="Helical" evidence="17">
    <location>
        <begin position="150"/>
        <end position="168"/>
    </location>
</feature>
<keyword evidence="9 17" id="KW-0472">Membrane</keyword>
<feature type="transmembrane region" description="Helical" evidence="17">
    <location>
        <begin position="90"/>
        <end position="110"/>
    </location>
</feature>
<accession>A0A7W7PTL2</accession>
<comment type="subcellular location">
    <subcellularLocation>
        <location evidence="1">Cell membrane</location>
        <topology evidence="1">Multi-pass membrane protein</topology>
    </subcellularLocation>
    <subcellularLocation>
        <location evidence="16">Membrane</location>
        <topology evidence="16">Multi-pass membrane protein</topology>
    </subcellularLocation>
</comment>
<keyword evidence="20" id="KW-1185">Reference proteome</keyword>
<feature type="transmembrane region" description="Helical" evidence="17">
    <location>
        <begin position="20"/>
        <end position="39"/>
    </location>
</feature>
<feature type="domain" description="Membrane insertase YidC/Oxa/ALB C-terminal" evidence="18">
    <location>
        <begin position="26"/>
        <end position="237"/>
    </location>
</feature>
<keyword evidence="5" id="KW-1003">Cell membrane</keyword>
<dbReference type="Proteomes" id="UP000579523">
    <property type="component" value="Unassembled WGS sequence"/>
</dbReference>
<evidence type="ECO:0000256" key="17">
    <source>
        <dbReference type="SAM" id="Phobius"/>
    </source>
</evidence>
<evidence type="ECO:0000256" key="10">
    <source>
        <dbReference type="ARBA" id="ARBA00023186"/>
    </source>
</evidence>
<reference evidence="19 20" key="1">
    <citation type="submission" date="2020-08" db="EMBL/GenBank/DDBJ databases">
        <title>Genomic Encyclopedia of Type Strains, Phase III (KMG-III): the genomes of soil and plant-associated and newly described type strains.</title>
        <authorList>
            <person name="Whitman W."/>
        </authorList>
    </citation>
    <scope>NUCLEOTIDE SEQUENCE [LARGE SCALE GENOMIC DNA]</scope>
    <source>
        <strain evidence="19 20">CECT 3273</strain>
    </source>
</reference>
<protein>
    <recommendedName>
        <fullName evidence="3">Membrane protein insertase YidC</fullName>
    </recommendedName>
    <alternativeName>
        <fullName evidence="15">Foldase YidC</fullName>
    </alternativeName>
    <alternativeName>
        <fullName evidence="14">Membrane integrase YidC</fullName>
    </alternativeName>
    <alternativeName>
        <fullName evidence="13">Membrane protein YidC</fullName>
    </alternativeName>
</protein>
<dbReference type="PANTHER" id="PTHR12428">
    <property type="entry name" value="OXA1"/>
    <property type="match status" value="1"/>
</dbReference>
<evidence type="ECO:0000256" key="8">
    <source>
        <dbReference type="ARBA" id="ARBA00022989"/>
    </source>
</evidence>
<evidence type="ECO:0000256" key="14">
    <source>
        <dbReference type="ARBA" id="ARBA00033245"/>
    </source>
</evidence>
<keyword evidence="8 17" id="KW-1133">Transmembrane helix</keyword>
<keyword evidence="7" id="KW-0653">Protein transport</keyword>
<evidence type="ECO:0000259" key="18">
    <source>
        <dbReference type="Pfam" id="PF02096"/>
    </source>
</evidence>